<reference evidence="2" key="2">
    <citation type="journal article" date="2018" name="Nat. Commun.">
        <title>Extreme sensitivity to ultraviolet light in the fungal pathogen causing white-nose syndrome of bats.</title>
        <authorList>
            <person name="Palmer J.M."/>
            <person name="Drees K.P."/>
            <person name="Foster J.T."/>
            <person name="Lindner D.L."/>
        </authorList>
    </citation>
    <scope>NUCLEOTIDE SEQUENCE [LARGE SCALE GENOMIC DNA]</scope>
    <source>
        <strain evidence="2">UAMH 10579</strain>
    </source>
</reference>
<dbReference type="Gene3D" id="3.40.50.720">
    <property type="entry name" value="NAD(P)-binding Rossmann-like Domain"/>
    <property type="match status" value="1"/>
</dbReference>
<dbReference type="Proteomes" id="UP000091956">
    <property type="component" value="Unassembled WGS sequence"/>
</dbReference>
<dbReference type="GeneID" id="28834438"/>
<dbReference type="EMBL" id="KV460208">
    <property type="protein sequence ID" value="OBU00705.1"/>
    <property type="molecule type" value="Genomic_DNA"/>
</dbReference>
<sequence>MTMCASPILLNKISSAFQLVRILGTVVCVGLAMSKLPVSPFTVAIKGLKLIGDSAGTEAEMEELLEMAVRGDVVTILEVKES</sequence>
<evidence type="ECO:0000313" key="1">
    <source>
        <dbReference type="EMBL" id="OBU00705.1"/>
    </source>
</evidence>
<protein>
    <submittedName>
        <fullName evidence="1">Uncharacterized protein</fullName>
    </submittedName>
</protein>
<reference evidence="1 2" key="1">
    <citation type="submission" date="2016-03" db="EMBL/GenBank/DDBJ databases">
        <title>Comparative genomics of Pseudogymnoascus destructans, the fungus causing white-nose syndrome of bats.</title>
        <authorList>
            <person name="Palmer J.M."/>
            <person name="Drees K.P."/>
            <person name="Foster J.T."/>
            <person name="Lindner D.L."/>
        </authorList>
    </citation>
    <scope>NUCLEOTIDE SEQUENCE [LARGE SCALE GENOMIC DNA]</scope>
    <source>
        <strain evidence="1 2">UAMH 10579</strain>
    </source>
</reference>
<keyword evidence="2" id="KW-1185">Reference proteome</keyword>
<accession>A0A1B8GXY8</accession>
<dbReference type="STRING" id="342668.A0A1B8GXY8"/>
<dbReference type="SUPFAM" id="SSF51735">
    <property type="entry name" value="NAD(P)-binding Rossmann-fold domains"/>
    <property type="match status" value="1"/>
</dbReference>
<evidence type="ECO:0000313" key="2">
    <source>
        <dbReference type="Proteomes" id="UP000091956"/>
    </source>
</evidence>
<dbReference type="Gene3D" id="3.90.180.10">
    <property type="entry name" value="Medium-chain alcohol dehydrogenases, catalytic domain"/>
    <property type="match status" value="1"/>
</dbReference>
<gene>
    <name evidence="1" type="ORF">VE01_01052</name>
</gene>
<dbReference type="InterPro" id="IPR036291">
    <property type="entry name" value="NAD(P)-bd_dom_sf"/>
</dbReference>
<proteinExistence type="predicted"/>
<organism evidence="1 2">
    <name type="scientific">Pseudogymnoascus verrucosus</name>
    <dbReference type="NCBI Taxonomy" id="342668"/>
    <lineage>
        <taxon>Eukaryota</taxon>
        <taxon>Fungi</taxon>
        <taxon>Dikarya</taxon>
        <taxon>Ascomycota</taxon>
        <taxon>Pezizomycotina</taxon>
        <taxon>Leotiomycetes</taxon>
        <taxon>Thelebolales</taxon>
        <taxon>Thelebolaceae</taxon>
        <taxon>Pseudogymnoascus</taxon>
    </lineage>
</organism>
<dbReference type="AlphaFoldDB" id="A0A1B8GXY8"/>
<dbReference type="RefSeq" id="XP_018134437.1">
    <property type="nucleotide sequence ID" value="XM_018270580.1"/>
</dbReference>
<name>A0A1B8GXY8_9PEZI</name>